<sequence length="426" mass="45096">MNWTRELSTTERRTLRGCFAGWALDGLDTQMFSLVIPALLATWGIGKGQAGLIGGATLVSGALGGLLAGVIADRYGRVRALQITVCWFSLFTFLSAFAQSFEQLLVLKALQGLGFGGEWTAGAVLLAETVGARHRGKAMGVVQSAWGFGWGGAVLLYMLVFAWLPAEWAWRMLFAIGALPALLVLYIRRAIPEPPRATPAAAASEGEGPTVGIFDRSVLRATVVGGLIGVGAHGGYHAITIWLPTYLKTERHLSVLGTGAYLAVVIVAFICGCFVSAYLQDRIGRRRNVMLFAACCAVTVNLYVFLPLNDVAMLLLGFPLGLFSAGIPATLGTLFNELYPRNVRGRGVGFCYNFGRIVSAGFPVLVGRMGESLPLGTALGIDAGIAYGLVVIAVWFLPETRSRGLSGAAPGDDAPAERQPRAGASL</sequence>
<feature type="transmembrane region" description="Helical" evidence="6">
    <location>
        <begin position="288"/>
        <end position="306"/>
    </location>
</feature>
<dbReference type="CDD" id="cd17371">
    <property type="entry name" value="MFS_MucK"/>
    <property type="match status" value="1"/>
</dbReference>
<feature type="region of interest" description="Disordered" evidence="5">
    <location>
        <begin position="404"/>
        <end position="426"/>
    </location>
</feature>
<dbReference type="GO" id="GO:0046943">
    <property type="term" value="F:carboxylic acid transmembrane transporter activity"/>
    <property type="evidence" value="ECO:0007669"/>
    <property type="project" value="TreeGrafter"/>
</dbReference>
<dbReference type="SUPFAM" id="SSF103473">
    <property type="entry name" value="MFS general substrate transporter"/>
    <property type="match status" value="1"/>
</dbReference>
<dbReference type="AlphaFoldDB" id="A0A6P2HTR6"/>
<feature type="transmembrane region" description="Helical" evidence="6">
    <location>
        <begin position="312"/>
        <end position="335"/>
    </location>
</feature>
<keyword evidence="9" id="KW-1185">Reference proteome</keyword>
<dbReference type="GO" id="GO:0005886">
    <property type="term" value="C:plasma membrane"/>
    <property type="evidence" value="ECO:0007669"/>
    <property type="project" value="TreeGrafter"/>
</dbReference>
<dbReference type="PROSITE" id="PS50850">
    <property type="entry name" value="MFS"/>
    <property type="match status" value="1"/>
</dbReference>
<protein>
    <submittedName>
        <fullName evidence="8">MFS transporter</fullName>
    </submittedName>
</protein>
<organism evidence="8 9">
    <name type="scientific">Burkholderia paludis</name>
    <dbReference type="NCBI Taxonomy" id="1506587"/>
    <lineage>
        <taxon>Bacteria</taxon>
        <taxon>Pseudomonadati</taxon>
        <taxon>Pseudomonadota</taxon>
        <taxon>Betaproteobacteria</taxon>
        <taxon>Burkholderiales</taxon>
        <taxon>Burkholderiaceae</taxon>
        <taxon>Burkholderia</taxon>
        <taxon>Burkholderia cepacia complex</taxon>
    </lineage>
</organism>
<evidence type="ECO:0000256" key="1">
    <source>
        <dbReference type="ARBA" id="ARBA00004141"/>
    </source>
</evidence>
<feature type="transmembrane region" description="Helical" evidence="6">
    <location>
        <begin position="51"/>
        <end position="71"/>
    </location>
</feature>
<evidence type="ECO:0000256" key="2">
    <source>
        <dbReference type="ARBA" id="ARBA00022692"/>
    </source>
</evidence>
<dbReference type="InterPro" id="IPR036259">
    <property type="entry name" value="MFS_trans_sf"/>
</dbReference>
<proteinExistence type="predicted"/>
<feature type="transmembrane region" description="Helical" evidence="6">
    <location>
        <begin position="168"/>
        <end position="187"/>
    </location>
</feature>
<feature type="transmembrane region" description="Helical" evidence="6">
    <location>
        <begin position="138"/>
        <end position="162"/>
    </location>
</feature>
<dbReference type="InterPro" id="IPR020846">
    <property type="entry name" value="MFS_dom"/>
</dbReference>
<comment type="subcellular location">
    <subcellularLocation>
        <location evidence="1">Membrane</location>
        <topology evidence="1">Multi-pass membrane protein</topology>
    </subcellularLocation>
</comment>
<feature type="transmembrane region" description="Helical" evidence="6">
    <location>
        <begin position="104"/>
        <end position="126"/>
    </location>
</feature>
<evidence type="ECO:0000313" key="9">
    <source>
        <dbReference type="Proteomes" id="UP000494330"/>
    </source>
</evidence>
<dbReference type="PROSITE" id="PS00217">
    <property type="entry name" value="SUGAR_TRANSPORT_2"/>
    <property type="match status" value="1"/>
</dbReference>
<evidence type="ECO:0000313" key="8">
    <source>
        <dbReference type="EMBL" id="VWB20268.1"/>
    </source>
</evidence>
<dbReference type="PANTHER" id="PTHR23508:SF10">
    <property type="entry name" value="CARBOXYLIC ACID TRANSPORTER PROTEIN HOMOLOG"/>
    <property type="match status" value="1"/>
</dbReference>
<gene>
    <name evidence="8" type="ORF">BPA30113_00658</name>
</gene>
<keyword evidence="2 6" id="KW-0812">Transmembrane</keyword>
<evidence type="ECO:0000256" key="5">
    <source>
        <dbReference type="SAM" id="MobiDB-lite"/>
    </source>
</evidence>
<name>A0A6P2HTR6_9BURK</name>
<accession>A0A6P2HTR6</accession>
<feature type="transmembrane region" description="Helical" evidence="6">
    <location>
        <begin position="218"/>
        <end position="239"/>
    </location>
</feature>
<dbReference type="EMBL" id="CABVQD010000001">
    <property type="protein sequence ID" value="VWB20268.1"/>
    <property type="molecule type" value="Genomic_DNA"/>
</dbReference>
<feature type="transmembrane region" description="Helical" evidence="6">
    <location>
        <begin position="259"/>
        <end position="279"/>
    </location>
</feature>
<dbReference type="Gene3D" id="1.20.1250.20">
    <property type="entry name" value="MFS general substrate transporter like domains"/>
    <property type="match status" value="2"/>
</dbReference>
<evidence type="ECO:0000256" key="4">
    <source>
        <dbReference type="ARBA" id="ARBA00023136"/>
    </source>
</evidence>
<dbReference type="Pfam" id="PF07690">
    <property type="entry name" value="MFS_1"/>
    <property type="match status" value="1"/>
</dbReference>
<dbReference type="InterPro" id="IPR011701">
    <property type="entry name" value="MFS"/>
</dbReference>
<keyword evidence="3 6" id="KW-1133">Transmembrane helix</keyword>
<evidence type="ECO:0000256" key="6">
    <source>
        <dbReference type="SAM" id="Phobius"/>
    </source>
</evidence>
<dbReference type="RefSeq" id="WP_034199406.1">
    <property type="nucleotide sequence ID" value="NZ_CABVQD010000001.1"/>
</dbReference>
<dbReference type="InterPro" id="IPR005829">
    <property type="entry name" value="Sugar_transporter_CS"/>
</dbReference>
<feature type="transmembrane region" description="Helical" evidence="6">
    <location>
        <begin position="378"/>
        <end position="397"/>
    </location>
</feature>
<feature type="domain" description="Major facilitator superfamily (MFS) profile" evidence="7">
    <location>
        <begin position="14"/>
        <end position="401"/>
    </location>
</feature>
<feature type="transmembrane region" description="Helical" evidence="6">
    <location>
        <begin position="347"/>
        <end position="366"/>
    </location>
</feature>
<dbReference type="PANTHER" id="PTHR23508">
    <property type="entry name" value="CARBOXYLIC ACID TRANSPORTER PROTEIN HOMOLOG"/>
    <property type="match status" value="1"/>
</dbReference>
<feature type="transmembrane region" description="Helical" evidence="6">
    <location>
        <begin position="21"/>
        <end position="45"/>
    </location>
</feature>
<evidence type="ECO:0000259" key="7">
    <source>
        <dbReference type="PROSITE" id="PS50850"/>
    </source>
</evidence>
<feature type="transmembrane region" description="Helical" evidence="6">
    <location>
        <begin position="78"/>
        <end position="98"/>
    </location>
</feature>
<reference evidence="8 9" key="1">
    <citation type="submission" date="2019-09" db="EMBL/GenBank/DDBJ databases">
        <authorList>
            <person name="Depoorter E."/>
        </authorList>
    </citation>
    <scope>NUCLEOTIDE SEQUENCE [LARGE SCALE GENOMIC DNA]</scope>
    <source>
        <strain evidence="8">LMG 30113</strain>
    </source>
</reference>
<keyword evidence="4 6" id="KW-0472">Membrane</keyword>
<evidence type="ECO:0000256" key="3">
    <source>
        <dbReference type="ARBA" id="ARBA00022989"/>
    </source>
</evidence>
<dbReference type="Proteomes" id="UP000494330">
    <property type="component" value="Unassembled WGS sequence"/>
</dbReference>